<dbReference type="SMART" id="SM00422">
    <property type="entry name" value="HTH_MERR"/>
    <property type="match status" value="1"/>
</dbReference>
<organism evidence="4 5">
    <name type="scientific">Bacillus infantis</name>
    <dbReference type="NCBI Taxonomy" id="324767"/>
    <lineage>
        <taxon>Bacteria</taxon>
        <taxon>Bacillati</taxon>
        <taxon>Bacillota</taxon>
        <taxon>Bacilli</taxon>
        <taxon>Bacillales</taxon>
        <taxon>Bacillaceae</taxon>
        <taxon>Bacillus</taxon>
    </lineage>
</organism>
<dbReference type="Pfam" id="PF13411">
    <property type="entry name" value="MerR_1"/>
    <property type="match status" value="1"/>
</dbReference>
<evidence type="ECO:0000313" key="4">
    <source>
        <dbReference type="EMBL" id="TYS65545.1"/>
    </source>
</evidence>
<gene>
    <name evidence="4" type="ORF">FZD47_07645</name>
</gene>
<protein>
    <submittedName>
        <fullName evidence="4">MerR family transcriptional regulator</fullName>
    </submittedName>
</protein>
<dbReference type="PANTHER" id="PTHR30204">
    <property type="entry name" value="REDOX-CYCLING DRUG-SENSING TRANSCRIPTIONAL ACTIVATOR SOXR"/>
    <property type="match status" value="1"/>
</dbReference>
<dbReference type="Gene3D" id="1.10.1660.10">
    <property type="match status" value="1"/>
</dbReference>
<keyword evidence="1" id="KW-0238">DNA-binding</keyword>
<dbReference type="AlphaFoldDB" id="A0A5D4SQE3"/>
<sequence length="151" mass="17489">MNRIIIFTITKTFCWGGDEFGAEKLKIGEIAKRANVTKRTVDYYTQIGLIKARRSASNYRYYDAEALDTLKYIEQCKRNSFSLEEIKNRLKEKESDLIDYETLKVKISGLDKELSELLQNLEDKGLKKEALKKHLSAESISLMQTILLLLM</sequence>
<comment type="caution">
    <text evidence="4">The sequence shown here is derived from an EMBL/GenBank/DDBJ whole genome shotgun (WGS) entry which is preliminary data.</text>
</comment>
<dbReference type="InterPro" id="IPR047057">
    <property type="entry name" value="MerR_fam"/>
</dbReference>
<dbReference type="Proteomes" id="UP000323732">
    <property type="component" value="Unassembled WGS sequence"/>
</dbReference>
<feature type="domain" description="HTH merR-type" evidence="3">
    <location>
        <begin position="24"/>
        <end position="92"/>
    </location>
</feature>
<dbReference type="GO" id="GO:0003700">
    <property type="term" value="F:DNA-binding transcription factor activity"/>
    <property type="evidence" value="ECO:0007669"/>
    <property type="project" value="InterPro"/>
</dbReference>
<keyword evidence="2" id="KW-0175">Coiled coil</keyword>
<dbReference type="SUPFAM" id="SSF46955">
    <property type="entry name" value="Putative DNA-binding domain"/>
    <property type="match status" value="1"/>
</dbReference>
<evidence type="ECO:0000256" key="1">
    <source>
        <dbReference type="ARBA" id="ARBA00023125"/>
    </source>
</evidence>
<evidence type="ECO:0000313" key="5">
    <source>
        <dbReference type="Proteomes" id="UP000323732"/>
    </source>
</evidence>
<dbReference type="InterPro" id="IPR000551">
    <property type="entry name" value="MerR-type_HTH_dom"/>
</dbReference>
<dbReference type="PROSITE" id="PS50937">
    <property type="entry name" value="HTH_MERR_2"/>
    <property type="match status" value="1"/>
</dbReference>
<dbReference type="InterPro" id="IPR009061">
    <property type="entry name" value="DNA-bd_dom_put_sf"/>
</dbReference>
<accession>A0A5D4SQE3</accession>
<reference evidence="4 5" key="1">
    <citation type="submission" date="2019-08" db="EMBL/GenBank/DDBJ databases">
        <title>Bacillus genomes from the desert of Cuatro Cienegas, Coahuila.</title>
        <authorList>
            <person name="Olmedo-Alvarez G."/>
        </authorList>
    </citation>
    <scope>NUCLEOTIDE SEQUENCE [LARGE SCALE GENOMIC DNA]</scope>
    <source>
        <strain evidence="4 5">CH37_1T</strain>
    </source>
</reference>
<name>A0A5D4SQE3_9BACI</name>
<feature type="coiled-coil region" evidence="2">
    <location>
        <begin position="73"/>
        <end position="120"/>
    </location>
</feature>
<dbReference type="PANTHER" id="PTHR30204:SF95">
    <property type="entry name" value="HTH-TYPE TRANSCRIPTIONAL REGULATOR CUER"/>
    <property type="match status" value="1"/>
</dbReference>
<dbReference type="GO" id="GO:0003677">
    <property type="term" value="F:DNA binding"/>
    <property type="evidence" value="ECO:0007669"/>
    <property type="project" value="UniProtKB-KW"/>
</dbReference>
<dbReference type="EMBL" id="VTES01000002">
    <property type="protein sequence ID" value="TYS65545.1"/>
    <property type="molecule type" value="Genomic_DNA"/>
</dbReference>
<dbReference type="RefSeq" id="WP_083783103.1">
    <property type="nucleotide sequence ID" value="NZ_JAWPEO010000009.1"/>
</dbReference>
<evidence type="ECO:0000259" key="3">
    <source>
        <dbReference type="PROSITE" id="PS50937"/>
    </source>
</evidence>
<proteinExistence type="predicted"/>
<evidence type="ECO:0000256" key="2">
    <source>
        <dbReference type="SAM" id="Coils"/>
    </source>
</evidence>